<dbReference type="Proteomes" id="UP000278627">
    <property type="component" value="Unassembled WGS sequence"/>
</dbReference>
<organism evidence="4">
    <name type="scientific">Brugia pahangi</name>
    <name type="common">Filarial nematode worm</name>
    <dbReference type="NCBI Taxonomy" id="6280"/>
    <lineage>
        <taxon>Eukaryota</taxon>
        <taxon>Metazoa</taxon>
        <taxon>Ecdysozoa</taxon>
        <taxon>Nematoda</taxon>
        <taxon>Chromadorea</taxon>
        <taxon>Rhabditida</taxon>
        <taxon>Spirurina</taxon>
        <taxon>Spiruromorpha</taxon>
        <taxon>Filarioidea</taxon>
        <taxon>Onchocercidae</taxon>
        <taxon>Brugia</taxon>
    </lineage>
</organism>
<keyword evidence="1" id="KW-0812">Transmembrane</keyword>
<reference evidence="2 3" key="2">
    <citation type="submission" date="2018-11" db="EMBL/GenBank/DDBJ databases">
        <authorList>
            <consortium name="Pathogen Informatics"/>
        </authorList>
    </citation>
    <scope>NUCLEOTIDE SEQUENCE [LARGE SCALE GENOMIC DNA]</scope>
</reference>
<protein>
    <submittedName>
        <fullName evidence="4">Transmembrane protein</fullName>
    </submittedName>
</protein>
<keyword evidence="3" id="KW-1185">Reference proteome</keyword>
<dbReference type="AlphaFoldDB" id="A0A0N4TIM3"/>
<evidence type="ECO:0000313" key="3">
    <source>
        <dbReference type="Proteomes" id="UP000278627"/>
    </source>
</evidence>
<dbReference type="WBParaSite" id="BPAG_0000809001-mRNA-1">
    <property type="protein sequence ID" value="BPAG_0000809001-mRNA-1"/>
    <property type="gene ID" value="BPAG_0000809001"/>
</dbReference>
<evidence type="ECO:0000256" key="1">
    <source>
        <dbReference type="SAM" id="Phobius"/>
    </source>
</evidence>
<evidence type="ECO:0000313" key="2">
    <source>
        <dbReference type="EMBL" id="VDN89238.1"/>
    </source>
</evidence>
<feature type="transmembrane region" description="Helical" evidence="1">
    <location>
        <begin position="49"/>
        <end position="68"/>
    </location>
</feature>
<gene>
    <name evidence="2" type="ORF">BPAG_LOCUS8052</name>
</gene>
<dbReference type="EMBL" id="UZAD01013130">
    <property type="protein sequence ID" value="VDN89238.1"/>
    <property type="molecule type" value="Genomic_DNA"/>
</dbReference>
<proteinExistence type="predicted"/>
<name>A0A0N4TIM3_BRUPA</name>
<sequence>MVGNNSLLKTHKLKKYCNHAVFPEHVKRQRSIASKQIAIRSLTPSSTVFTIKGIMLVIFLVSLSITFLQRKNKIKEIGKGSANIGETKSANPKNCCHQKTLQIDQAIAVKISSAIHVQVITTINQGTHVVVFSIRDVVTKVYNKRCLKSTA</sequence>
<evidence type="ECO:0000313" key="4">
    <source>
        <dbReference type="WBParaSite" id="BPAG_0000809001-mRNA-1"/>
    </source>
</evidence>
<accession>A0A0N4TIM3</accession>
<keyword evidence="1" id="KW-1133">Transmembrane helix</keyword>
<reference evidence="4" key="1">
    <citation type="submission" date="2017-02" db="UniProtKB">
        <authorList>
            <consortium name="WormBaseParasite"/>
        </authorList>
    </citation>
    <scope>IDENTIFICATION</scope>
</reference>
<keyword evidence="1" id="KW-0472">Membrane</keyword>